<organism evidence="1 2">
    <name type="scientific">Pseudoalteromonas spongiae</name>
    <dbReference type="NCBI Taxonomy" id="298657"/>
    <lineage>
        <taxon>Bacteria</taxon>
        <taxon>Pseudomonadati</taxon>
        <taxon>Pseudomonadota</taxon>
        <taxon>Gammaproteobacteria</taxon>
        <taxon>Alteromonadales</taxon>
        <taxon>Pseudoalteromonadaceae</taxon>
        <taxon>Pseudoalteromonas</taxon>
    </lineage>
</organism>
<accession>A0ABU8EU83</accession>
<evidence type="ECO:0000313" key="2">
    <source>
        <dbReference type="Proteomes" id="UP001382455"/>
    </source>
</evidence>
<proteinExistence type="predicted"/>
<comment type="caution">
    <text evidence="1">The sequence shown here is derived from an EMBL/GenBank/DDBJ whole genome shotgun (WGS) entry which is preliminary data.</text>
</comment>
<dbReference type="Proteomes" id="UP001382455">
    <property type="component" value="Unassembled WGS sequence"/>
</dbReference>
<protein>
    <recommendedName>
        <fullName evidence="3">STAS domain-containing protein</fullName>
    </recommendedName>
</protein>
<evidence type="ECO:0008006" key="3">
    <source>
        <dbReference type="Google" id="ProtNLM"/>
    </source>
</evidence>
<reference evidence="1 2" key="1">
    <citation type="submission" date="2023-12" db="EMBL/GenBank/DDBJ databases">
        <title>Friends and Foes: Symbiotic and Algicidal bacterial influence on Karenia brevis blooms.</title>
        <authorList>
            <person name="Fei C."/>
            <person name="Mohamed A.R."/>
            <person name="Booker A."/>
            <person name="Arshad M."/>
            <person name="Klass S."/>
            <person name="Ahn S."/>
            <person name="Gilbert P.M."/>
            <person name="Heil C.A."/>
            <person name="Martinez J.M."/>
            <person name="Amin S.A."/>
        </authorList>
    </citation>
    <scope>NUCLEOTIDE SEQUENCE [LARGE SCALE GENOMIC DNA]</scope>
    <source>
        <strain evidence="1 2">CE15</strain>
    </source>
</reference>
<evidence type="ECO:0000313" key="1">
    <source>
        <dbReference type="EMBL" id="MEI4550538.1"/>
    </source>
</evidence>
<dbReference type="EMBL" id="JBAWKS010000001">
    <property type="protein sequence ID" value="MEI4550538.1"/>
    <property type="molecule type" value="Genomic_DNA"/>
</dbReference>
<dbReference type="RefSeq" id="WP_336435694.1">
    <property type="nucleotide sequence ID" value="NZ_JBAWKS010000001.1"/>
</dbReference>
<sequence>MPKKTVEILLWHHRTKRTLSRKGKKYNPNKEKKIRVLGYEYLLMPKKIDLYSESNYQATTDFVNKMLFRACSTAIMLDFEQTEHITAAALLYLYARIDHCLSENPKARIRIKADSLSGIIKETVMKSGLFARTLNRTDQVEDNGNSRIVKGTAEGEEFEEVIDHIVKHIYKVEGTEAERQVGAAVSESVGNVKLHAYPREQDNTAPFKPWWILYSVIDGVLYLAIYDIGVGIPETIHSRNWIRDIVDKTPDLLRKLSSSRDVDHISVAMEAGKTQTKEKKHGKGSKSIRALVDATPNGMLRVFSNKGLYQIGVDAEPELIEHGISVGGTLIQWNIKI</sequence>
<gene>
    <name evidence="1" type="ORF">WAE96_12785</name>
</gene>
<name>A0ABU8EU83_9GAMM</name>
<keyword evidence="2" id="KW-1185">Reference proteome</keyword>